<evidence type="ECO:0000313" key="1">
    <source>
        <dbReference type="EMBL" id="KAJ3722113.1"/>
    </source>
</evidence>
<dbReference type="Proteomes" id="UP001176059">
    <property type="component" value="Unassembled WGS sequence"/>
</dbReference>
<sequence>MLSVYLYLLDTYNPPVILRPSLILELPLNTNTAPYKASPSVILCCIRLPSMIFKSSNLLSFALTWTLACVQAATPGIVFPANGTQIAPGARFKFEYKSIAEYSVSSYNYTVILFTEEPKIFIGSTDFAAGHTFGQFDVANFPAVPYARHPAPSHFTMPDFSRKSGPGWEIGVSISNATFYLAVFEEYSNGKHVVGHRISLSINRIVYNSTDSSDEDLSYNREEDLKGQVALSL</sequence>
<name>A0AA38JAB2_9AGAR</name>
<reference evidence="1" key="1">
    <citation type="submission" date="2022-08" db="EMBL/GenBank/DDBJ databases">
        <authorList>
            <consortium name="DOE Joint Genome Institute"/>
            <person name="Min B."/>
            <person name="Sierra-Patev S."/>
            <person name="Naranjo-Ortiz M."/>
            <person name="Looney B."/>
            <person name="Konkel Z."/>
            <person name="Slot J.C."/>
            <person name="Sakamoto Y."/>
            <person name="Steenwyk J.L."/>
            <person name="Rokas A."/>
            <person name="Carro J."/>
            <person name="Camarero S."/>
            <person name="Ferreira P."/>
            <person name="Molpeceres G."/>
            <person name="Ruiz-duenas F.J."/>
            <person name="Serrano A."/>
            <person name="Henrissat B."/>
            <person name="Drula E."/>
            <person name="Hughes K.W."/>
            <person name="Mata J.L."/>
            <person name="Ishikawa N.K."/>
            <person name="Vargas-Isla R."/>
            <person name="Ushijima S."/>
            <person name="Smith C.A."/>
            <person name="Ahrendt S."/>
            <person name="Andreopoulos W."/>
            <person name="He G."/>
            <person name="LaButti K."/>
            <person name="Lipzen A."/>
            <person name="Ng V."/>
            <person name="Riley R."/>
            <person name="Sandor L."/>
            <person name="Barry K."/>
            <person name="Martinez A.T."/>
            <person name="Xiao Y."/>
            <person name="Gibbons J.G."/>
            <person name="Terashima K."/>
            <person name="Hibbett D.S."/>
            <person name="Grigoriev I.V."/>
        </authorList>
    </citation>
    <scope>NUCLEOTIDE SEQUENCE</scope>
    <source>
        <strain evidence="1">ET3784</strain>
    </source>
</reference>
<comment type="caution">
    <text evidence="1">The sequence shown here is derived from an EMBL/GenBank/DDBJ whole genome shotgun (WGS) entry which is preliminary data.</text>
</comment>
<evidence type="ECO:0000313" key="2">
    <source>
        <dbReference type="Proteomes" id="UP001176059"/>
    </source>
</evidence>
<protein>
    <submittedName>
        <fullName evidence="1">Uncharacterized protein</fullName>
    </submittedName>
</protein>
<accession>A0AA38JAB2</accession>
<keyword evidence="2" id="KW-1185">Reference proteome</keyword>
<proteinExistence type="predicted"/>
<reference evidence="1" key="2">
    <citation type="journal article" date="2023" name="Proc. Natl. Acad. Sci. U.S.A.">
        <title>A global phylogenomic analysis of the shiitake genus Lentinula.</title>
        <authorList>
            <person name="Sierra-Patev S."/>
            <person name="Min B."/>
            <person name="Naranjo-Ortiz M."/>
            <person name="Looney B."/>
            <person name="Konkel Z."/>
            <person name="Slot J.C."/>
            <person name="Sakamoto Y."/>
            <person name="Steenwyk J.L."/>
            <person name="Rokas A."/>
            <person name="Carro J."/>
            <person name="Camarero S."/>
            <person name="Ferreira P."/>
            <person name="Molpeceres G."/>
            <person name="Ruiz-Duenas F.J."/>
            <person name="Serrano A."/>
            <person name="Henrissat B."/>
            <person name="Drula E."/>
            <person name="Hughes K.W."/>
            <person name="Mata J.L."/>
            <person name="Ishikawa N.K."/>
            <person name="Vargas-Isla R."/>
            <person name="Ushijima S."/>
            <person name="Smith C.A."/>
            <person name="Donoghue J."/>
            <person name="Ahrendt S."/>
            <person name="Andreopoulos W."/>
            <person name="He G."/>
            <person name="LaButti K."/>
            <person name="Lipzen A."/>
            <person name="Ng V."/>
            <person name="Riley R."/>
            <person name="Sandor L."/>
            <person name="Barry K."/>
            <person name="Martinez A.T."/>
            <person name="Xiao Y."/>
            <person name="Gibbons J.G."/>
            <person name="Terashima K."/>
            <person name="Grigoriev I.V."/>
            <person name="Hibbett D."/>
        </authorList>
    </citation>
    <scope>NUCLEOTIDE SEQUENCE</scope>
    <source>
        <strain evidence="1">ET3784</strain>
    </source>
</reference>
<dbReference type="EMBL" id="JANVFO010000057">
    <property type="protein sequence ID" value="KAJ3722113.1"/>
    <property type="molecule type" value="Genomic_DNA"/>
</dbReference>
<gene>
    <name evidence="1" type="ORF">DFJ43DRAFT_1094055</name>
</gene>
<dbReference type="AlphaFoldDB" id="A0AA38JAB2"/>
<organism evidence="1 2">
    <name type="scientific">Lentinula guzmanii</name>
    <dbReference type="NCBI Taxonomy" id="2804957"/>
    <lineage>
        <taxon>Eukaryota</taxon>
        <taxon>Fungi</taxon>
        <taxon>Dikarya</taxon>
        <taxon>Basidiomycota</taxon>
        <taxon>Agaricomycotina</taxon>
        <taxon>Agaricomycetes</taxon>
        <taxon>Agaricomycetidae</taxon>
        <taxon>Agaricales</taxon>
        <taxon>Marasmiineae</taxon>
        <taxon>Omphalotaceae</taxon>
        <taxon>Lentinula</taxon>
    </lineage>
</organism>